<keyword evidence="1" id="KW-0732">Signal</keyword>
<reference evidence="2" key="2">
    <citation type="submission" date="2018-04" db="EMBL/GenBank/DDBJ databases">
        <title>OnivRS2 (Oryza nivara Reference Sequence Version 2).</title>
        <authorList>
            <person name="Zhang J."/>
            <person name="Kudrna D."/>
            <person name="Lee S."/>
            <person name="Talag J."/>
            <person name="Rajasekar S."/>
            <person name="Welchert J."/>
            <person name="Hsing Y.-I."/>
            <person name="Wing R.A."/>
        </authorList>
    </citation>
    <scope>NUCLEOTIDE SEQUENCE [LARGE SCALE GENOMIC DNA]</scope>
</reference>
<sequence length="108" mass="11209">MWLTSLSASPLAAVILTTAQAGSSPQPESIGPLEKRFINGDGRIRAKDFSEGGAVNSQSARLALAHERHVGDVVGGDSTGCCYRRHGPIRELTLAGVLGALALGGEFH</sequence>
<proteinExistence type="predicted"/>
<feature type="chain" id="PRO_5002363564" evidence="1">
    <location>
        <begin position="22"/>
        <end position="108"/>
    </location>
</feature>
<accession>A0A0E0IV39</accession>
<protein>
    <submittedName>
        <fullName evidence="2">Uncharacterized protein</fullName>
    </submittedName>
</protein>
<keyword evidence="3" id="KW-1185">Reference proteome</keyword>
<dbReference type="Gramene" id="ONIVA10G17440.1">
    <property type="protein sequence ID" value="ONIVA10G17440.1"/>
    <property type="gene ID" value="ONIVA10G17440"/>
</dbReference>
<evidence type="ECO:0000313" key="2">
    <source>
        <dbReference type="EnsemblPlants" id="ONIVA10G17440.1"/>
    </source>
</evidence>
<evidence type="ECO:0000256" key="1">
    <source>
        <dbReference type="SAM" id="SignalP"/>
    </source>
</evidence>
<dbReference type="EnsemblPlants" id="ONIVA10G17440.1">
    <property type="protein sequence ID" value="ONIVA10G17440.1"/>
    <property type="gene ID" value="ONIVA10G17440"/>
</dbReference>
<organism evidence="2">
    <name type="scientific">Oryza nivara</name>
    <name type="common">Indian wild rice</name>
    <name type="synonym">Oryza sativa f. spontanea</name>
    <dbReference type="NCBI Taxonomy" id="4536"/>
    <lineage>
        <taxon>Eukaryota</taxon>
        <taxon>Viridiplantae</taxon>
        <taxon>Streptophyta</taxon>
        <taxon>Embryophyta</taxon>
        <taxon>Tracheophyta</taxon>
        <taxon>Spermatophyta</taxon>
        <taxon>Magnoliopsida</taxon>
        <taxon>Liliopsida</taxon>
        <taxon>Poales</taxon>
        <taxon>Poaceae</taxon>
        <taxon>BOP clade</taxon>
        <taxon>Oryzoideae</taxon>
        <taxon>Oryzeae</taxon>
        <taxon>Oryzinae</taxon>
        <taxon>Oryza</taxon>
    </lineage>
</organism>
<name>A0A0E0IV39_ORYNI</name>
<dbReference type="Proteomes" id="UP000006591">
    <property type="component" value="Chromosome 10"/>
</dbReference>
<reference evidence="2" key="1">
    <citation type="submission" date="2015-04" db="UniProtKB">
        <authorList>
            <consortium name="EnsemblPlants"/>
        </authorList>
    </citation>
    <scope>IDENTIFICATION</scope>
    <source>
        <strain evidence="2">SL10</strain>
    </source>
</reference>
<feature type="signal peptide" evidence="1">
    <location>
        <begin position="1"/>
        <end position="21"/>
    </location>
</feature>
<dbReference type="HOGENOM" id="CLU_2201303_0_0_1"/>
<dbReference type="AlphaFoldDB" id="A0A0E0IV39"/>
<evidence type="ECO:0000313" key="3">
    <source>
        <dbReference type="Proteomes" id="UP000006591"/>
    </source>
</evidence>